<gene>
    <name evidence="2" type="ORF">EDC18_103428</name>
</gene>
<evidence type="ECO:0000313" key="2">
    <source>
        <dbReference type="EMBL" id="TCT15716.1"/>
    </source>
</evidence>
<dbReference type="EMBL" id="SMAL01000003">
    <property type="protein sequence ID" value="TCT15716.1"/>
    <property type="molecule type" value="Genomic_DNA"/>
</dbReference>
<sequence length="374" mass="44267">MKNKSMWIVLGVLALVIISYIGIESKQKKDTNIDLEDFIIRYYQSRDLSKDYLRKEEFANEELYQYLREGIVESQFLTHNKQNHSVQPELIEMTEIGDKRHFKYSVVVSFNYNTAREIHSSYGQVIEIMLNKNNKIEDINNVNREPSFVDVYTAKEELKSTLYGAIGWSVAYPVDSYMYSNYGNYLLRYNINTNRIDKVLVYEDSFWDAGLNISKSGNYAILFKTNYRDIYSNVSSICIIDFINEEVNYLALSEKQFNVEDIPEDIRNEFELESILTSNLYIRRFDNLKYEIKFESDKERGRFFLYEGEEKLHELTVLEGRGVVDYTYVWIDEKTIGVLMPIDDDVFELGYYKFAIVDVIEDRIIQEYPINTRK</sequence>
<dbReference type="Proteomes" id="UP000294902">
    <property type="component" value="Unassembled WGS sequence"/>
</dbReference>
<organism evidence="2 3">
    <name type="scientific">Natranaerovirga pectinivora</name>
    <dbReference type="NCBI Taxonomy" id="682400"/>
    <lineage>
        <taxon>Bacteria</taxon>
        <taxon>Bacillati</taxon>
        <taxon>Bacillota</taxon>
        <taxon>Clostridia</taxon>
        <taxon>Lachnospirales</taxon>
        <taxon>Natranaerovirgaceae</taxon>
        <taxon>Natranaerovirga</taxon>
    </lineage>
</organism>
<accession>A0A4R3MLY4</accession>
<comment type="caution">
    <text evidence="2">The sequence shown here is derived from an EMBL/GenBank/DDBJ whole genome shotgun (WGS) entry which is preliminary data.</text>
</comment>
<dbReference type="RefSeq" id="WP_132251610.1">
    <property type="nucleotide sequence ID" value="NZ_SMAL01000003.1"/>
</dbReference>
<evidence type="ECO:0000313" key="3">
    <source>
        <dbReference type="Proteomes" id="UP000294902"/>
    </source>
</evidence>
<evidence type="ECO:0000256" key="1">
    <source>
        <dbReference type="SAM" id="Phobius"/>
    </source>
</evidence>
<keyword evidence="3" id="KW-1185">Reference proteome</keyword>
<proteinExistence type="predicted"/>
<name>A0A4R3MLY4_9FIRM</name>
<keyword evidence="1" id="KW-0812">Transmembrane</keyword>
<dbReference type="AlphaFoldDB" id="A0A4R3MLY4"/>
<dbReference type="OrthoDB" id="9769367at2"/>
<keyword evidence="1" id="KW-0472">Membrane</keyword>
<keyword evidence="1" id="KW-1133">Transmembrane helix</keyword>
<protein>
    <submittedName>
        <fullName evidence="2">Uncharacterized protein</fullName>
    </submittedName>
</protein>
<feature type="transmembrane region" description="Helical" evidence="1">
    <location>
        <begin position="6"/>
        <end position="23"/>
    </location>
</feature>
<reference evidence="2 3" key="1">
    <citation type="submission" date="2019-03" db="EMBL/GenBank/DDBJ databases">
        <title>Genomic Encyclopedia of Type Strains, Phase IV (KMG-IV): sequencing the most valuable type-strain genomes for metagenomic binning, comparative biology and taxonomic classification.</title>
        <authorList>
            <person name="Goeker M."/>
        </authorList>
    </citation>
    <scope>NUCLEOTIDE SEQUENCE [LARGE SCALE GENOMIC DNA]</scope>
    <source>
        <strain evidence="2 3">DSM 24629</strain>
    </source>
</reference>